<feature type="transmembrane region" description="Helical" evidence="1">
    <location>
        <begin position="21"/>
        <end position="40"/>
    </location>
</feature>
<evidence type="ECO:0000313" key="2">
    <source>
        <dbReference type="EMBL" id="CCE89207.1"/>
    </source>
</evidence>
<sequence length="58" mass="6603">MLNVCPIPSSKLNELINTNKVTASNIISMAMIIRIIFFLFKINPKIPIKNNNNDKFIV</sequence>
<dbReference type="AlphaFoldDB" id="L8B968"/>
<keyword evidence="2" id="KW-0496">Mitochondrion</keyword>
<keyword evidence="1" id="KW-0812">Transmembrane</keyword>
<gene>
    <name evidence="2" type="ORF">PRA_mt0104</name>
</gene>
<keyword evidence="1" id="KW-0472">Membrane</keyword>
<dbReference type="EMBL" id="HE613568">
    <property type="protein sequence ID" value="CCE89207.1"/>
    <property type="molecule type" value="Genomic_DNA"/>
</dbReference>
<dbReference type="RefSeq" id="YP_007374918.1">
    <property type="nucleotide sequence ID" value="NC_020148.1"/>
</dbReference>
<protein>
    <submittedName>
        <fullName evidence="2">Uncharacterized protein</fullName>
    </submittedName>
</protein>
<evidence type="ECO:0000256" key="1">
    <source>
        <dbReference type="SAM" id="Phobius"/>
    </source>
</evidence>
<name>L8B968_PHLRA</name>
<keyword evidence="1" id="KW-1133">Transmembrane helix</keyword>
<reference evidence="2" key="1">
    <citation type="journal article" date="2014" name="PLoS ONE">
        <title>Mitochondrial Genome of Phlebia radiata Is the Second Largest (156 kbp) among Fungi and Features Signs of Genome Flexibility and Recent Recombination Events.</title>
        <authorList>
            <person name="Salavirta H."/>
            <person name="Oksanen I."/>
            <person name="Kuuskeri J."/>
            <person name="Makela M."/>
            <person name="Laine P."/>
            <person name="Paulin L."/>
            <person name="Lundell T."/>
        </authorList>
    </citation>
    <scope>NUCLEOTIDE SEQUENCE</scope>
    <source>
        <strain evidence="2">79</strain>
    </source>
</reference>
<accession>L8B968</accession>
<proteinExistence type="predicted"/>
<dbReference type="GeneID" id="14469543"/>
<organism evidence="2">
    <name type="scientific">Phlebia radiata</name>
    <name type="common">White-rot fungus</name>
    <dbReference type="NCBI Taxonomy" id="5308"/>
    <lineage>
        <taxon>Eukaryota</taxon>
        <taxon>Fungi</taxon>
        <taxon>Dikarya</taxon>
        <taxon>Basidiomycota</taxon>
        <taxon>Agaricomycotina</taxon>
        <taxon>Agaricomycetes</taxon>
        <taxon>Polyporales</taxon>
        <taxon>Meruliaceae</taxon>
        <taxon>Phlebia</taxon>
    </lineage>
</organism>
<geneLocation type="mitochondrion" evidence="2"/>